<sequence>MRFSFVLAAVVALTSNTTAVEVEAQFGVTRTTTIDGENVLSGLGEGAKRLPVPICGSCVREGGRRSQDHWTKCAREVILRVRNGYHAVQGSGGWGKDTKSSRTTELSDTRPSQSQHKRKKYAMRVGEV</sequence>
<evidence type="ECO:0000256" key="1">
    <source>
        <dbReference type="SAM" id="MobiDB-lite"/>
    </source>
</evidence>
<feature type="region of interest" description="Disordered" evidence="1">
    <location>
        <begin position="87"/>
        <end position="128"/>
    </location>
</feature>
<keyword evidence="4" id="KW-1185">Reference proteome</keyword>
<protein>
    <submittedName>
        <fullName evidence="3">Uncharacterized protein</fullName>
    </submittedName>
</protein>
<reference evidence="3" key="1">
    <citation type="journal article" date="2020" name="New Phytol.">
        <title>Comparative genomics reveals dynamic genome evolution in host specialist ectomycorrhizal fungi.</title>
        <authorList>
            <person name="Lofgren L.A."/>
            <person name="Nguyen N.H."/>
            <person name="Vilgalys R."/>
            <person name="Ruytinx J."/>
            <person name="Liao H.L."/>
            <person name="Branco S."/>
            <person name="Kuo A."/>
            <person name="LaButti K."/>
            <person name="Lipzen A."/>
            <person name="Andreopoulos W."/>
            <person name="Pangilinan J."/>
            <person name="Riley R."/>
            <person name="Hundley H."/>
            <person name="Na H."/>
            <person name="Barry K."/>
            <person name="Grigoriev I.V."/>
            <person name="Stajich J.E."/>
            <person name="Kennedy P.G."/>
        </authorList>
    </citation>
    <scope>NUCLEOTIDE SEQUENCE</scope>
    <source>
        <strain evidence="3">DOB743</strain>
    </source>
</reference>
<comment type="caution">
    <text evidence="3">The sequence shown here is derived from an EMBL/GenBank/DDBJ whole genome shotgun (WGS) entry which is preliminary data.</text>
</comment>
<evidence type="ECO:0000313" key="3">
    <source>
        <dbReference type="EMBL" id="KAG1776520.1"/>
    </source>
</evidence>
<dbReference type="Proteomes" id="UP000714275">
    <property type="component" value="Unassembled WGS sequence"/>
</dbReference>
<accession>A0A9P7D1B2</accession>
<evidence type="ECO:0000313" key="4">
    <source>
        <dbReference type="Proteomes" id="UP000714275"/>
    </source>
</evidence>
<dbReference type="AlphaFoldDB" id="A0A9P7D1B2"/>
<keyword evidence="2" id="KW-0732">Signal</keyword>
<feature type="compositionally biased region" description="Basic and acidic residues" evidence="1">
    <location>
        <begin position="96"/>
        <end position="108"/>
    </location>
</feature>
<dbReference type="EMBL" id="JABBWD010000026">
    <property type="protein sequence ID" value="KAG1776520.1"/>
    <property type="molecule type" value="Genomic_DNA"/>
</dbReference>
<feature type="chain" id="PRO_5040158238" evidence="2">
    <location>
        <begin position="20"/>
        <end position="128"/>
    </location>
</feature>
<feature type="signal peptide" evidence="2">
    <location>
        <begin position="1"/>
        <end position="19"/>
    </location>
</feature>
<evidence type="ECO:0000256" key="2">
    <source>
        <dbReference type="SAM" id="SignalP"/>
    </source>
</evidence>
<name>A0A9P7D1B2_9AGAM</name>
<gene>
    <name evidence="3" type="ORF">EV702DRAFT_1268900</name>
</gene>
<proteinExistence type="predicted"/>
<organism evidence="3 4">
    <name type="scientific">Suillus placidus</name>
    <dbReference type="NCBI Taxonomy" id="48579"/>
    <lineage>
        <taxon>Eukaryota</taxon>
        <taxon>Fungi</taxon>
        <taxon>Dikarya</taxon>
        <taxon>Basidiomycota</taxon>
        <taxon>Agaricomycotina</taxon>
        <taxon>Agaricomycetes</taxon>
        <taxon>Agaricomycetidae</taxon>
        <taxon>Boletales</taxon>
        <taxon>Suillineae</taxon>
        <taxon>Suillaceae</taxon>
        <taxon>Suillus</taxon>
    </lineage>
</organism>